<dbReference type="InterPro" id="IPR013766">
    <property type="entry name" value="Thioredoxin_domain"/>
</dbReference>
<organism evidence="2 3">
    <name type="scientific">Trichomonas vaginalis (strain ATCC PRA-98 / G3)</name>
    <dbReference type="NCBI Taxonomy" id="412133"/>
    <lineage>
        <taxon>Eukaryota</taxon>
        <taxon>Metamonada</taxon>
        <taxon>Parabasalia</taxon>
        <taxon>Trichomonadida</taxon>
        <taxon>Trichomonadidae</taxon>
        <taxon>Trichomonas</taxon>
    </lineage>
</organism>
<dbReference type="OrthoDB" id="10263751at2759"/>
<dbReference type="Proteomes" id="UP000001542">
    <property type="component" value="Unassembled WGS sequence"/>
</dbReference>
<dbReference type="InterPro" id="IPR050620">
    <property type="entry name" value="Thioredoxin_H-type-like"/>
</dbReference>
<dbReference type="AlphaFoldDB" id="A2F377"/>
<name>A2F377_TRIV3</name>
<dbReference type="RefSeq" id="XP_001313565.1">
    <property type="nucleotide sequence ID" value="XM_001313564.1"/>
</dbReference>
<dbReference type="Gene3D" id="3.40.30.10">
    <property type="entry name" value="Glutaredoxin"/>
    <property type="match status" value="1"/>
</dbReference>
<dbReference type="CDD" id="cd02947">
    <property type="entry name" value="TRX_family"/>
    <property type="match status" value="1"/>
</dbReference>
<dbReference type="InterPro" id="IPR036249">
    <property type="entry name" value="Thioredoxin-like_sf"/>
</dbReference>
<evidence type="ECO:0000313" key="2">
    <source>
        <dbReference type="EMBL" id="EAY00636.1"/>
    </source>
</evidence>
<dbReference type="VEuPathDB" id="TrichDB:TVAG_134260"/>
<sequence>MAENLIHFEGSLDELKAKIAAATGLIVVKFGSTTCMPCKRLNQMLPNIAKENQDVQFLMVDIDDKEDFRNAYKISSVPTVLYYKGNQKLDEIIGLKIPDLKAKIAQYK</sequence>
<protein>
    <submittedName>
        <fullName evidence="2">Thioredoxin family protein</fullName>
    </submittedName>
</protein>
<reference evidence="2" key="2">
    <citation type="journal article" date="2007" name="Science">
        <title>Draft genome sequence of the sexually transmitted pathogen Trichomonas vaginalis.</title>
        <authorList>
            <person name="Carlton J.M."/>
            <person name="Hirt R.P."/>
            <person name="Silva J.C."/>
            <person name="Delcher A.L."/>
            <person name="Schatz M."/>
            <person name="Zhao Q."/>
            <person name="Wortman J.R."/>
            <person name="Bidwell S.L."/>
            <person name="Alsmark U.C.M."/>
            <person name="Besteiro S."/>
            <person name="Sicheritz-Ponten T."/>
            <person name="Noel C.J."/>
            <person name="Dacks J.B."/>
            <person name="Foster P.G."/>
            <person name="Simillion C."/>
            <person name="Van de Peer Y."/>
            <person name="Miranda-Saavedra D."/>
            <person name="Barton G.J."/>
            <person name="Westrop G.D."/>
            <person name="Mueller S."/>
            <person name="Dessi D."/>
            <person name="Fiori P.L."/>
            <person name="Ren Q."/>
            <person name="Paulsen I."/>
            <person name="Zhang H."/>
            <person name="Bastida-Corcuera F.D."/>
            <person name="Simoes-Barbosa A."/>
            <person name="Brown M.T."/>
            <person name="Hayes R.D."/>
            <person name="Mukherjee M."/>
            <person name="Okumura C.Y."/>
            <person name="Schneider R."/>
            <person name="Smith A.J."/>
            <person name="Vanacova S."/>
            <person name="Villalvazo M."/>
            <person name="Haas B.J."/>
            <person name="Pertea M."/>
            <person name="Feldblyum T.V."/>
            <person name="Utterback T.R."/>
            <person name="Shu C.L."/>
            <person name="Osoegawa K."/>
            <person name="de Jong P.J."/>
            <person name="Hrdy I."/>
            <person name="Horvathova L."/>
            <person name="Zubacova Z."/>
            <person name="Dolezal P."/>
            <person name="Malik S.B."/>
            <person name="Logsdon J.M. Jr."/>
            <person name="Henze K."/>
            <person name="Gupta A."/>
            <person name="Wang C.C."/>
            <person name="Dunne R.L."/>
            <person name="Upcroft J.A."/>
            <person name="Upcroft P."/>
            <person name="White O."/>
            <person name="Salzberg S.L."/>
            <person name="Tang P."/>
            <person name="Chiu C.-H."/>
            <person name="Lee Y.-S."/>
            <person name="Embley T.M."/>
            <person name="Coombs G.H."/>
            <person name="Mottram J.C."/>
            <person name="Tachezy J."/>
            <person name="Fraser-Liggett C.M."/>
            <person name="Johnson P.J."/>
        </authorList>
    </citation>
    <scope>NUCLEOTIDE SEQUENCE [LARGE SCALE GENOMIC DNA]</scope>
    <source>
        <strain evidence="2">G3</strain>
    </source>
</reference>
<proteinExistence type="predicted"/>
<dbReference type="PROSITE" id="PS51352">
    <property type="entry name" value="THIOREDOXIN_2"/>
    <property type="match status" value="1"/>
</dbReference>
<dbReference type="Pfam" id="PF00085">
    <property type="entry name" value="Thioredoxin"/>
    <property type="match status" value="1"/>
</dbReference>
<evidence type="ECO:0000259" key="1">
    <source>
        <dbReference type="PROSITE" id="PS51352"/>
    </source>
</evidence>
<dbReference type="SUPFAM" id="SSF52833">
    <property type="entry name" value="Thioredoxin-like"/>
    <property type="match status" value="1"/>
</dbReference>
<dbReference type="eggNOG" id="KOG0907">
    <property type="taxonomic scope" value="Eukaryota"/>
</dbReference>
<gene>
    <name evidence="2" type="ORF">TVAG_134260</name>
</gene>
<feature type="domain" description="Thioredoxin" evidence="1">
    <location>
        <begin position="1"/>
        <end position="108"/>
    </location>
</feature>
<accession>A2F377</accession>
<reference evidence="2" key="1">
    <citation type="submission" date="2006-10" db="EMBL/GenBank/DDBJ databases">
        <authorList>
            <person name="Amadeo P."/>
            <person name="Zhao Q."/>
            <person name="Wortman J."/>
            <person name="Fraser-Liggett C."/>
            <person name="Carlton J."/>
        </authorList>
    </citation>
    <scope>NUCLEOTIDE SEQUENCE</scope>
    <source>
        <strain evidence="2">G3</strain>
    </source>
</reference>
<dbReference type="VEuPathDB" id="TrichDB:TVAGG3_0851250"/>
<dbReference type="EMBL" id="DS113594">
    <property type="protein sequence ID" value="EAY00636.1"/>
    <property type="molecule type" value="Genomic_DNA"/>
</dbReference>
<dbReference type="KEGG" id="tva:4758458"/>
<dbReference type="PANTHER" id="PTHR10438">
    <property type="entry name" value="THIOREDOXIN"/>
    <property type="match status" value="1"/>
</dbReference>
<dbReference type="SMR" id="A2F377"/>
<evidence type="ECO:0000313" key="3">
    <source>
        <dbReference type="Proteomes" id="UP000001542"/>
    </source>
</evidence>
<dbReference type="STRING" id="5722.A2F377"/>
<keyword evidence="3" id="KW-1185">Reference proteome</keyword>
<dbReference type="PANTHER" id="PTHR10438:SF468">
    <property type="entry name" value="THIOREDOXIN-1-RELATED"/>
    <property type="match status" value="1"/>
</dbReference>
<dbReference type="FunCoup" id="A2F377">
    <property type="interactions" value="422"/>
</dbReference>
<dbReference type="InParanoid" id="A2F377"/>